<comment type="caution">
    <text evidence="1">The sequence shown here is derived from an EMBL/GenBank/DDBJ whole genome shotgun (WGS) entry which is preliminary data.</text>
</comment>
<accession>A0AA46L1P2</accession>
<reference evidence="1 2" key="1">
    <citation type="submission" date="2019-08" db="EMBL/GenBank/DDBJ databases">
        <title>Emerging of two pre-pandemic pathogenic O4:KUT lineages of Vibrio parahaemolyticus in coastal eastern China.</title>
        <authorList>
            <person name="Yu H."/>
        </authorList>
    </citation>
    <scope>NUCLEOTIDE SEQUENCE [LARGE SCALE GENOMIC DNA]</scope>
    <source>
        <strain evidence="1 2">HZ17-383</strain>
    </source>
</reference>
<evidence type="ECO:0000313" key="1">
    <source>
        <dbReference type="EMBL" id="TXN12277.1"/>
    </source>
</evidence>
<dbReference type="AlphaFoldDB" id="A0AA46L1P2"/>
<protein>
    <submittedName>
        <fullName evidence="1">Uncharacterized protein</fullName>
    </submittedName>
</protein>
<evidence type="ECO:0000313" key="2">
    <source>
        <dbReference type="Proteomes" id="UP000321504"/>
    </source>
</evidence>
<sequence length="99" mass="11170">MYNAALSGEQRRPLHLTYCAVNTKAEANQKCQALGIRLKRFVKLHYTCDTSYETYNLQDYNEQQRSIIESAICAAAPTVDSDKAGPPSPDTQFLYICMD</sequence>
<dbReference type="EMBL" id="VRMQ01000017">
    <property type="protein sequence ID" value="TXN12277.1"/>
    <property type="molecule type" value="Genomic_DNA"/>
</dbReference>
<organism evidence="1 2">
    <name type="scientific">Vibrio parahaemolyticus</name>
    <dbReference type="NCBI Taxonomy" id="670"/>
    <lineage>
        <taxon>Bacteria</taxon>
        <taxon>Pseudomonadati</taxon>
        <taxon>Pseudomonadota</taxon>
        <taxon>Gammaproteobacteria</taxon>
        <taxon>Vibrionales</taxon>
        <taxon>Vibrionaceae</taxon>
        <taxon>Vibrio</taxon>
    </lineage>
</organism>
<proteinExistence type="predicted"/>
<dbReference type="Proteomes" id="UP000321504">
    <property type="component" value="Unassembled WGS sequence"/>
</dbReference>
<name>A0AA46L1P2_VIBPH</name>
<gene>
    <name evidence="1" type="ORF">FVP01_24545</name>
</gene>